<keyword evidence="4" id="KW-1185">Reference proteome</keyword>
<dbReference type="GO" id="GO:0008146">
    <property type="term" value="F:sulfotransferase activity"/>
    <property type="evidence" value="ECO:0007669"/>
    <property type="project" value="InterPro"/>
</dbReference>
<evidence type="ECO:0008006" key="5">
    <source>
        <dbReference type="Google" id="ProtNLM"/>
    </source>
</evidence>
<evidence type="ECO:0000256" key="2">
    <source>
        <dbReference type="SAM" id="MobiDB-lite"/>
    </source>
</evidence>
<gene>
    <name evidence="3" type="ORF">GBA65_01495</name>
</gene>
<dbReference type="AlphaFoldDB" id="A0A6G8PSI8"/>
<dbReference type="PANTHER" id="PTHR10605:SF56">
    <property type="entry name" value="BIFUNCTIONAL HEPARAN SULFATE N-DEACETYLASE_N-SULFOTRANSFERASE"/>
    <property type="match status" value="1"/>
</dbReference>
<evidence type="ECO:0000256" key="1">
    <source>
        <dbReference type="ARBA" id="ARBA00022679"/>
    </source>
</evidence>
<dbReference type="InterPro" id="IPR027417">
    <property type="entry name" value="P-loop_NTPase"/>
</dbReference>
<dbReference type="InterPro" id="IPR037359">
    <property type="entry name" value="NST/OST"/>
</dbReference>
<protein>
    <recommendedName>
        <fullName evidence="5">Sulfotransferase</fullName>
    </recommendedName>
</protein>
<organism evidence="3 4">
    <name type="scientific">Rubrobacter marinus</name>
    <dbReference type="NCBI Taxonomy" id="2653852"/>
    <lineage>
        <taxon>Bacteria</taxon>
        <taxon>Bacillati</taxon>
        <taxon>Actinomycetota</taxon>
        <taxon>Rubrobacteria</taxon>
        <taxon>Rubrobacterales</taxon>
        <taxon>Rubrobacteraceae</taxon>
        <taxon>Rubrobacter</taxon>
    </lineage>
</organism>
<reference evidence="3 4" key="1">
    <citation type="submission" date="2019-10" db="EMBL/GenBank/DDBJ databases">
        <title>Rubrobacter sp nov SCSIO 52915 isolated from a deep-sea sediment in the South China Sea.</title>
        <authorList>
            <person name="Chen R.W."/>
        </authorList>
    </citation>
    <scope>NUCLEOTIDE SEQUENCE [LARGE SCALE GENOMIC DNA]</scope>
    <source>
        <strain evidence="3 4">SCSIO 52915</strain>
    </source>
</reference>
<dbReference type="KEGG" id="rmar:GBA65_01495"/>
<evidence type="ECO:0000313" key="4">
    <source>
        <dbReference type="Proteomes" id="UP000502706"/>
    </source>
</evidence>
<accession>A0A6G8PSI8</accession>
<name>A0A6G8PSI8_9ACTN</name>
<dbReference type="Pfam" id="PF13469">
    <property type="entry name" value="Sulfotransfer_3"/>
    <property type="match status" value="1"/>
</dbReference>
<dbReference type="PANTHER" id="PTHR10605">
    <property type="entry name" value="HEPARAN SULFATE SULFOTRANSFERASE"/>
    <property type="match status" value="1"/>
</dbReference>
<dbReference type="Gene3D" id="3.40.50.300">
    <property type="entry name" value="P-loop containing nucleotide triphosphate hydrolases"/>
    <property type="match status" value="1"/>
</dbReference>
<sequence>MPFPDFLIIGAQKAGTSWLASNLSRHPDVWTPPLKEIHYFDQRAKEPPFVVSLMRLCRTGYTDEDWYPWYWRNQSKRLLRSILRRSGRKPEPGTLSWALKFLSLPPSDRWYASLFEEGGGRKTGEATPEYAILEEAEVARVHELMPDARIVFFMRNPIERLYSSALMRLRHLAEMGRETEADDRFFERFFREPEVVAETKYLRSLERWRRFYGTSRSSSGSSKTSTSTRPSAATPLLVSRVDPARALPVERRKVNAAHRETMPTPLAVHLALAYREDLQLLSARFGGYASFWLHCAEKLTSNPPDEETLPYPLWESWLWDEWKKGRGPAGPTETGKSEVQSRALAPS</sequence>
<dbReference type="RefSeq" id="WP_166395079.1">
    <property type="nucleotide sequence ID" value="NZ_CP045121.1"/>
</dbReference>
<dbReference type="SUPFAM" id="SSF52540">
    <property type="entry name" value="P-loop containing nucleoside triphosphate hydrolases"/>
    <property type="match status" value="1"/>
</dbReference>
<dbReference type="EMBL" id="CP045121">
    <property type="protein sequence ID" value="QIN77400.1"/>
    <property type="molecule type" value="Genomic_DNA"/>
</dbReference>
<evidence type="ECO:0000313" key="3">
    <source>
        <dbReference type="EMBL" id="QIN77400.1"/>
    </source>
</evidence>
<dbReference type="Proteomes" id="UP000502706">
    <property type="component" value="Chromosome"/>
</dbReference>
<feature type="region of interest" description="Disordered" evidence="2">
    <location>
        <begin position="214"/>
        <end position="235"/>
    </location>
</feature>
<keyword evidence="1" id="KW-0808">Transferase</keyword>
<proteinExistence type="predicted"/>
<feature type="region of interest" description="Disordered" evidence="2">
    <location>
        <begin position="324"/>
        <end position="347"/>
    </location>
</feature>